<evidence type="ECO:0000256" key="3">
    <source>
        <dbReference type="ARBA" id="ARBA00023015"/>
    </source>
</evidence>
<dbReference type="InterPro" id="IPR009057">
    <property type="entry name" value="Homeodomain-like_sf"/>
</dbReference>
<evidence type="ECO:0000256" key="6">
    <source>
        <dbReference type="PROSITE-ProRule" id="PRU00169"/>
    </source>
</evidence>
<dbReference type="AlphaFoldDB" id="A0A480AL37"/>
<feature type="domain" description="Sigma-54 factor interaction" evidence="7">
    <location>
        <begin position="163"/>
        <end position="395"/>
    </location>
</feature>
<dbReference type="Pfam" id="PF25601">
    <property type="entry name" value="AAA_lid_14"/>
    <property type="match status" value="1"/>
</dbReference>
<dbReference type="PANTHER" id="PTHR32071">
    <property type="entry name" value="TRANSCRIPTIONAL REGULATORY PROTEIN"/>
    <property type="match status" value="1"/>
</dbReference>
<dbReference type="EMBL" id="BJCL01000001">
    <property type="protein sequence ID" value="GCL61117.1"/>
    <property type="molecule type" value="Genomic_DNA"/>
</dbReference>
<dbReference type="PROSITE" id="PS00688">
    <property type="entry name" value="SIGMA54_INTERACT_3"/>
    <property type="match status" value="1"/>
</dbReference>
<dbReference type="Gene3D" id="3.40.50.2300">
    <property type="match status" value="1"/>
</dbReference>
<dbReference type="SUPFAM" id="SSF46689">
    <property type="entry name" value="Homeodomain-like"/>
    <property type="match status" value="1"/>
</dbReference>
<dbReference type="OrthoDB" id="9761705at2"/>
<evidence type="ECO:0000259" key="8">
    <source>
        <dbReference type="PROSITE" id="PS50110"/>
    </source>
</evidence>
<accession>A0A480AL37</accession>
<dbReference type="InterPro" id="IPR002197">
    <property type="entry name" value="HTH_Fis"/>
</dbReference>
<organism evidence="9 10">
    <name type="scientific">Pseudaquabacterium pictum</name>
    <dbReference type="NCBI Taxonomy" id="2315236"/>
    <lineage>
        <taxon>Bacteria</taxon>
        <taxon>Pseudomonadati</taxon>
        <taxon>Pseudomonadota</taxon>
        <taxon>Betaproteobacteria</taxon>
        <taxon>Burkholderiales</taxon>
        <taxon>Sphaerotilaceae</taxon>
        <taxon>Pseudaquabacterium</taxon>
    </lineage>
</organism>
<dbReference type="GO" id="GO:0000160">
    <property type="term" value="P:phosphorelay signal transduction system"/>
    <property type="evidence" value="ECO:0007669"/>
    <property type="project" value="InterPro"/>
</dbReference>
<dbReference type="PROSITE" id="PS00676">
    <property type="entry name" value="SIGMA54_INTERACT_2"/>
    <property type="match status" value="1"/>
</dbReference>
<dbReference type="GO" id="GO:0006355">
    <property type="term" value="P:regulation of DNA-templated transcription"/>
    <property type="evidence" value="ECO:0007669"/>
    <property type="project" value="InterPro"/>
</dbReference>
<proteinExistence type="predicted"/>
<keyword evidence="1" id="KW-0547">Nucleotide-binding</keyword>
<dbReference type="InterPro" id="IPR011006">
    <property type="entry name" value="CheY-like_superfamily"/>
</dbReference>
<dbReference type="GO" id="GO:0005524">
    <property type="term" value="F:ATP binding"/>
    <property type="evidence" value="ECO:0007669"/>
    <property type="project" value="UniProtKB-KW"/>
</dbReference>
<dbReference type="Gene3D" id="3.40.50.300">
    <property type="entry name" value="P-loop containing nucleotide triphosphate hydrolases"/>
    <property type="match status" value="1"/>
</dbReference>
<dbReference type="SMART" id="SM00448">
    <property type="entry name" value="REC"/>
    <property type="match status" value="1"/>
</dbReference>
<name>A0A480AL37_9BURK</name>
<feature type="domain" description="Response regulatory" evidence="8">
    <location>
        <begin position="23"/>
        <end position="137"/>
    </location>
</feature>
<keyword evidence="2" id="KW-0067">ATP-binding</keyword>
<gene>
    <name evidence="9" type="ORF">AQPW35_01980</name>
</gene>
<dbReference type="RefSeq" id="WP_137730899.1">
    <property type="nucleotide sequence ID" value="NZ_BJCL01000001.1"/>
</dbReference>
<dbReference type="InterPro" id="IPR025944">
    <property type="entry name" value="Sigma_54_int_dom_CS"/>
</dbReference>
<dbReference type="Pfam" id="PF02954">
    <property type="entry name" value="HTH_8"/>
    <property type="match status" value="1"/>
</dbReference>
<evidence type="ECO:0000313" key="9">
    <source>
        <dbReference type="EMBL" id="GCL61117.1"/>
    </source>
</evidence>
<sequence length="481" mass="52169">MPDTADPSLQPATAPREHWPLAAVLVVDDEPGMRHFLEKTLQPRVGQVHSAASAEAADDLVRRHRYDLVVLDIALPGISGISWLKALRERGFDGEVVLITAFADLDTAIEALRAGASDFILKPFRVTQILNALRQGLERAGLRRENWVLRRALHQATPAADGLVGDSIAIKGLQAALQRVAAVDSIVLLTGESGTGKELAALALHHNSPRAAGPFVPVNCATLSPELIDSELFGQAQITGSTPGSGRPGRDGLFVYAQGGTLFLDEIGELPPAQQATLLRVLEERRIRPVGSEQEIPVDVRIVAATHRKLADEVEAGRFRKDLYYRLQVVEINLPPLRAHKEDMAALVAHFIATLAPRLGVPPITVTDDELRYLQQYDWPGNVRELRNLIERSLILGALNVSALYQGLARQDRRQEAGAPRTAAAAGTTALPATTDLHTLEKQHILAVLDSVGGDKTRAAQLLGISRRTLERRVAEWGQGG</sequence>
<dbReference type="InterPro" id="IPR025943">
    <property type="entry name" value="Sigma_54_int_dom_ATP-bd_2"/>
</dbReference>
<dbReference type="Proteomes" id="UP000301751">
    <property type="component" value="Unassembled WGS sequence"/>
</dbReference>
<comment type="caution">
    <text evidence="9">The sequence shown here is derived from an EMBL/GenBank/DDBJ whole genome shotgun (WGS) entry which is preliminary data.</text>
</comment>
<keyword evidence="6" id="KW-0597">Phosphoprotein</keyword>
<keyword evidence="10" id="KW-1185">Reference proteome</keyword>
<dbReference type="SUPFAM" id="SSF52172">
    <property type="entry name" value="CheY-like"/>
    <property type="match status" value="1"/>
</dbReference>
<evidence type="ECO:0000256" key="5">
    <source>
        <dbReference type="ARBA" id="ARBA00023163"/>
    </source>
</evidence>
<dbReference type="SUPFAM" id="SSF52540">
    <property type="entry name" value="P-loop containing nucleoside triphosphate hydrolases"/>
    <property type="match status" value="1"/>
</dbReference>
<dbReference type="FunFam" id="3.40.50.300:FF:000006">
    <property type="entry name" value="DNA-binding transcriptional regulator NtrC"/>
    <property type="match status" value="1"/>
</dbReference>
<dbReference type="PANTHER" id="PTHR32071:SF91">
    <property type="entry name" value="TUNGSTATE-RESPONSIVE TWO COMPONENT SIGMA54-DEPENDENT SIGNAL TRANSDUCTION SYSTEM RESPONSE REGULATOR FIS FAMILY"/>
    <property type="match status" value="1"/>
</dbReference>
<dbReference type="Gene3D" id="1.10.8.60">
    <property type="match status" value="1"/>
</dbReference>
<dbReference type="SMART" id="SM00382">
    <property type="entry name" value="AAA"/>
    <property type="match status" value="1"/>
</dbReference>
<dbReference type="PROSITE" id="PS50110">
    <property type="entry name" value="RESPONSE_REGULATORY"/>
    <property type="match status" value="1"/>
</dbReference>
<dbReference type="Pfam" id="PF00158">
    <property type="entry name" value="Sigma54_activat"/>
    <property type="match status" value="1"/>
</dbReference>
<evidence type="ECO:0000313" key="10">
    <source>
        <dbReference type="Proteomes" id="UP000301751"/>
    </source>
</evidence>
<dbReference type="InterPro" id="IPR058031">
    <property type="entry name" value="AAA_lid_NorR"/>
</dbReference>
<evidence type="ECO:0000256" key="4">
    <source>
        <dbReference type="ARBA" id="ARBA00023125"/>
    </source>
</evidence>
<reference evidence="10" key="1">
    <citation type="submission" date="2019-03" db="EMBL/GenBank/DDBJ databases">
        <title>Aquabacterium pictum sp.nov., the first bacteriochlorophyll a-containing freshwater bacterium in the genus Aquabacterium of the class Betaproteobacteria.</title>
        <authorList>
            <person name="Hirose S."/>
            <person name="Tank M."/>
            <person name="Hara E."/>
            <person name="Tamaki H."/>
            <person name="Takaichi S."/>
            <person name="Haruta S."/>
            <person name="Hanada S."/>
        </authorList>
    </citation>
    <scope>NUCLEOTIDE SEQUENCE [LARGE SCALE GENOMIC DNA]</scope>
    <source>
        <strain evidence="10">W35</strain>
    </source>
</reference>
<dbReference type="InterPro" id="IPR027417">
    <property type="entry name" value="P-loop_NTPase"/>
</dbReference>
<keyword evidence="5" id="KW-0804">Transcription</keyword>
<evidence type="ECO:0000259" key="7">
    <source>
        <dbReference type="PROSITE" id="PS50045"/>
    </source>
</evidence>
<dbReference type="Pfam" id="PF00072">
    <property type="entry name" value="Response_reg"/>
    <property type="match status" value="1"/>
</dbReference>
<dbReference type="InterPro" id="IPR003593">
    <property type="entry name" value="AAA+_ATPase"/>
</dbReference>
<evidence type="ECO:0000256" key="2">
    <source>
        <dbReference type="ARBA" id="ARBA00022840"/>
    </source>
</evidence>
<dbReference type="InterPro" id="IPR002078">
    <property type="entry name" value="Sigma_54_int"/>
</dbReference>
<dbReference type="CDD" id="cd00009">
    <property type="entry name" value="AAA"/>
    <property type="match status" value="1"/>
</dbReference>
<dbReference type="InterPro" id="IPR001789">
    <property type="entry name" value="Sig_transdc_resp-reg_receiver"/>
</dbReference>
<keyword evidence="3" id="KW-0805">Transcription regulation</keyword>
<feature type="modified residue" description="4-aspartylphosphate" evidence="6">
    <location>
        <position position="72"/>
    </location>
</feature>
<dbReference type="PRINTS" id="PR01590">
    <property type="entry name" value="HTHFIS"/>
</dbReference>
<evidence type="ECO:0000256" key="1">
    <source>
        <dbReference type="ARBA" id="ARBA00022741"/>
    </source>
</evidence>
<dbReference type="Gene3D" id="1.10.10.60">
    <property type="entry name" value="Homeodomain-like"/>
    <property type="match status" value="1"/>
</dbReference>
<dbReference type="GO" id="GO:0043565">
    <property type="term" value="F:sequence-specific DNA binding"/>
    <property type="evidence" value="ECO:0007669"/>
    <property type="project" value="InterPro"/>
</dbReference>
<dbReference type="CDD" id="cd00156">
    <property type="entry name" value="REC"/>
    <property type="match status" value="1"/>
</dbReference>
<dbReference type="PROSITE" id="PS50045">
    <property type="entry name" value="SIGMA54_INTERACT_4"/>
    <property type="match status" value="1"/>
</dbReference>
<protein>
    <submittedName>
        <fullName evidence="9">Sigma-54-dependent Fis family transcriptional regulator</fullName>
    </submittedName>
</protein>
<keyword evidence="4" id="KW-0238">DNA-binding</keyword>